<keyword evidence="1" id="KW-0732">Signal</keyword>
<dbReference type="Proteomes" id="UP000593719">
    <property type="component" value="Chromosome"/>
</dbReference>
<dbReference type="KEGG" id="ssei:FJR45_05400"/>
<accession>A0A7M1B0Y9</accession>
<evidence type="ECO:0000313" key="3">
    <source>
        <dbReference type="Proteomes" id="UP000593719"/>
    </source>
</evidence>
<dbReference type="AlphaFoldDB" id="A0A7M1B0Y9"/>
<feature type="chain" id="PRO_5032317507" description="Periplasmic heavy metal sensor" evidence="1">
    <location>
        <begin position="29"/>
        <end position="149"/>
    </location>
</feature>
<gene>
    <name evidence="2" type="ORF">FJR45_05400</name>
</gene>
<evidence type="ECO:0000256" key="1">
    <source>
        <dbReference type="SAM" id="SignalP"/>
    </source>
</evidence>
<protein>
    <recommendedName>
        <fullName evidence="4">Periplasmic heavy metal sensor</fullName>
    </recommendedName>
</protein>
<proteinExistence type="predicted"/>
<organism evidence="2 3">
    <name type="scientific">Sulfurimonas sediminis</name>
    <dbReference type="NCBI Taxonomy" id="2590020"/>
    <lineage>
        <taxon>Bacteria</taxon>
        <taxon>Pseudomonadati</taxon>
        <taxon>Campylobacterota</taxon>
        <taxon>Epsilonproteobacteria</taxon>
        <taxon>Campylobacterales</taxon>
        <taxon>Sulfurimonadaceae</taxon>
        <taxon>Sulfurimonas</taxon>
    </lineage>
</organism>
<dbReference type="EMBL" id="CP041235">
    <property type="protein sequence ID" value="QOP43419.1"/>
    <property type="molecule type" value="Genomic_DNA"/>
</dbReference>
<dbReference type="RefSeq" id="WP_193151706.1">
    <property type="nucleotide sequence ID" value="NZ_CP041235.1"/>
</dbReference>
<keyword evidence="3" id="KW-1185">Reference proteome</keyword>
<evidence type="ECO:0008006" key="4">
    <source>
        <dbReference type="Google" id="ProtNLM"/>
    </source>
</evidence>
<reference evidence="2 3" key="1">
    <citation type="submission" date="2019-06" db="EMBL/GenBank/DDBJ databases">
        <title>Sulfurimonas gotlandica sp. nov., a chemoautotrophic and psychrotolerant epsilonproteobacterium isolated from a pelagic redoxcline, and an emended description of the genus Sulfurimonas.</title>
        <authorList>
            <person name="Wang S."/>
            <person name="Jiang L."/>
            <person name="Shao Z."/>
        </authorList>
    </citation>
    <scope>NUCLEOTIDE SEQUENCE [LARGE SCALE GENOMIC DNA]</scope>
    <source>
        <strain evidence="2 3">S2-6</strain>
    </source>
</reference>
<evidence type="ECO:0000313" key="2">
    <source>
        <dbReference type="EMBL" id="QOP43419.1"/>
    </source>
</evidence>
<sequence length="149" mass="16779">MLKKSKYLLSAALLGLLVSFTPASQLEAAPMKKGSKPFLIQNPNLPHLTMLVKKMWDSKELALTPKQKKELLQVRKQTLSSVMGLKKKIMPLEQKIAKLSQQGVAPQELKSLVDKVASYKAQATMTHLQCIYDTKKILSKEQLRTLLHK</sequence>
<feature type="signal peptide" evidence="1">
    <location>
        <begin position="1"/>
        <end position="28"/>
    </location>
</feature>
<dbReference type="Gene3D" id="1.20.120.1490">
    <property type="match status" value="1"/>
</dbReference>
<name>A0A7M1B0Y9_9BACT</name>